<evidence type="ECO:0000313" key="9">
    <source>
        <dbReference type="Proteomes" id="UP000324351"/>
    </source>
</evidence>
<feature type="binding site" evidence="6">
    <location>
        <begin position="260"/>
        <end position="262"/>
    </location>
    <ligand>
        <name>ATP</name>
        <dbReference type="ChEBI" id="CHEBI:30616"/>
    </ligand>
</feature>
<dbReference type="GO" id="GO:0008776">
    <property type="term" value="F:acetate kinase activity"/>
    <property type="evidence" value="ECO:0007669"/>
    <property type="project" value="UniProtKB-UniRule"/>
</dbReference>
<feature type="binding site" evidence="6">
    <location>
        <position position="69"/>
    </location>
    <ligand>
        <name>substrate</name>
    </ligand>
</feature>
<dbReference type="GO" id="GO:0000287">
    <property type="term" value="F:magnesium ion binding"/>
    <property type="evidence" value="ECO:0007669"/>
    <property type="project" value="UniProtKB-UniRule"/>
</dbReference>
<dbReference type="Gene3D" id="3.30.420.40">
    <property type="match status" value="2"/>
</dbReference>
<comment type="subcellular location">
    <subcellularLocation>
        <location evidence="6">Cytoplasm</location>
    </subcellularLocation>
</comment>
<feature type="active site" description="Proton donor/acceptor" evidence="6">
    <location>
        <position position="126"/>
    </location>
</feature>
<dbReference type="GO" id="GO:0006083">
    <property type="term" value="P:acetate metabolic process"/>
    <property type="evidence" value="ECO:0007669"/>
    <property type="project" value="TreeGrafter"/>
</dbReference>
<feature type="binding site" evidence="6">
    <location>
        <begin position="186"/>
        <end position="190"/>
    </location>
    <ligand>
        <name>ATP</name>
        <dbReference type="ChEBI" id="CHEBI:30616"/>
    </ligand>
</feature>
<keyword evidence="5 6" id="KW-0067">ATP-binding</keyword>
<proteinExistence type="inferred from homology"/>
<comment type="function">
    <text evidence="6">Catalyzes the formation of acetyl phosphate from acetate and ATP. Can also catalyze the reverse reaction.</text>
</comment>
<dbReference type="PROSITE" id="PS01075">
    <property type="entry name" value="ACETATE_KINASE_1"/>
    <property type="match status" value="1"/>
</dbReference>
<dbReference type="NCBIfam" id="TIGR00016">
    <property type="entry name" value="ackA"/>
    <property type="match status" value="1"/>
</dbReference>
<keyword evidence="3 6" id="KW-0547">Nucleotide-binding</keyword>
<dbReference type="PIRSF" id="PIRSF000722">
    <property type="entry name" value="Acetate_prop_kin"/>
    <property type="match status" value="1"/>
</dbReference>
<dbReference type="InterPro" id="IPR004372">
    <property type="entry name" value="Ac/propionate_kinase"/>
</dbReference>
<dbReference type="InterPro" id="IPR043129">
    <property type="entry name" value="ATPase_NBD"/>
</dbReference>
<keyword evidence="9" id="KW-1185">Reference proteome</keyword>
<dbReference type="AlphaFoldDB" id="A0A5B1M4E8"/>
<evidence type="ECO:0000256" key="4">
    <source>
        <dbReference type="ARBA" id="ARBA00022777"/>
    </source>
</evidence>
<comment type="subunit">
    <text evidence="6">Homodimer.</text>
</comment>
<gene>
    <name evidence="6" type="primary">ackA</name>
    <name evidence="8" type="ORF">F0U47_13000</name>
</gene>
<keyword evidence="4 6" id="KW-0418">Kinase</keyword>
<dbReference type="PANTHER" id="PTHR21060">
    <property type="entry name" value="ACETATE KINASE"/>
    <property type="match status" value="1"/>
</dbReference>
<evidence type="ECO:0000256" key="5">
    <source>
        <dbReference type="ARBA" id="ARBA00022840"/>
    </source>
</evidence>
<name>A0A5B1M4E8_9ACTN</name>
<dbReference type="SUPFAM" id="SSF53067">
    <property type="entry name" value="Actin-like ATPase domain"/>
    <property type="match status" value="2"/>
</dbReference>
<reference evidence="8 9" key="1">
    <citation type="submission" date="2019-09" db="EMBL/GenBank/DDBJ databases">
        <title>Nocardioides panacisoli sp. nov., isolated from the soil of a ginseng field.</title>
        <authorList>
            <person name="Cho C."/>
        </authorList>
    </citation>
    <scope>NUCLEOTIDE SEQUENCE [LARGE SCALE GENOMIC DNA]</scope>
    <source>
        <strain evidence="8 9">BN140041</strain>
    </source>
</reference>
<dbReference type="PROSITE" id="PS01076">
    <property type="entry name" value="ACETATE_KINASE_2"/>
    <property type="match status" value="1"/>
</dbReference>
<evidence type="ECO:0000256" key="6">
    <source>
        <dbReference type="HAMAP-Rule" id="MF_00020"/>
    </source>
</evidence>
<feature type="binding site" evidence="6">
    <location>
        <position position="11"/>
    </location>
    <ligand>
        <name>Mg(2+)</name>
        <dbReference type="ChEBI" id="CHEBI:18420"/>
    </ligand>
</feature>
<keyword evidence="6" id="KW-0963">Cytoplasm</keyword>
<accession>A0A5B1M4E8</accession>
<dbReference type="HAMAP" id="MF_00020">
    <property type="entry name" value="Acetate_kinase"/>
    <property type="match status" value="1"/>
</dbReference>
<dbReference type="InterPro" id="IPR018065">
    <property type="entry name" value="Ribosomal_eL34_CS"/>
</dbReference>
<comment type="cofactor">
    <cofactor evidence="6">
        <name>Mg(2+)</name>
        <dbReference type="ChEBI" id="CHEBI:18420"/>
    </cofactor>
    <cofactor evidence="6">
        <name>Mn(2+)</name>
        <dbReference type="ChEBI" id="CHEBI:29035"/>
    </cofactor>
    <text evidence="6">Mg(2+). Can also accept Mn(2+).</text>
</comment>
<evidence type="ECO:0000256" key="3">
    <source>
        <dbReference type="ARBA" id="ARBA00022741"/>
    </source>
</evidence>
<sequence length="376" mass="39605">MTRSEVVLVLNAGSSSLKYQVVRLPSGEELLGDHVERIDRGGWDAAFREVVAAIGAAGLSDGLTAVGHRVVHGGERHTGPTLLDEDVLVDIEDLGRLAPLHNPPAVEGIRRALAAYPDLPQVAVFDTGFFTDLPEVATSYAIDHDVASAEGIRRFGMHGISHEYVAGRAAEVLGRDLQDIDQVTLHLGNGASAAAVRHGRPVETSMGLTPLEGLVMGTRGGDLDPGVLLHLLRHGGYDADRLDDLLHHRSGLQGLAGTNDFRDLVAAIDAGDNRARLAYDVYCHRIRKYVGAYLAVLDGADAVVVTGGVGENVARLREDALAGLDALGIEVDADRNREAGGGPAVISAPSSRVAVVVVPTNEELAIARKVAELVGD</sequence>
<dbReference type="Pfam" id="PF00871">
    <property type="entry name" value="Acetate_kinase"/>
    <property type="match status" value="1"/>
</dbReference>
<dbReference type="EMBL" id="VUJW01000007">
    <property type="protein sequence ID" value="KAA1426657.1"/>
    <property type="molecule type" value="Genomic_DNA"/>
</dbReference>
<evidence type="ECO:0000256" key="1">
    <source>
        <dbReference type="ARBA" id="ARBA00008748"/>
    </source>
</evidence>
<comment type="similarity">
    <text evidence="1 6 7">Belongs to the acetokinase family.</text>
</comment>
<evidence type="ECO:0000256" key="7">
    <source>
        <dbReference type="RuleBase" id="RU003835"/>
    </source>
</evidence>
<protein>
    <recommendedName>
        <fullName evidence="6">Acetate kinase</fullName>
        <ecNumber evidence="6">2.7.2.1</ecNumber>
    </recommendedName>
    <alternativeName>
        <fullName evidence="6">Acetokinase</fullName>
    </alternativeName>
</protein>
<dbReference type="UniPathway" id="UPA00340">
    <property type="reaction ID" value="UER00458"/>
</dbReference>
<comment type="caution">
    <text evidence="8">The sequence shown here is derived from an EMBL/GenBank/DDBJ whole genome shotgun (WGS) entry which is preliminary data.</text>
</comment>
<dbReference type="InterPro" id="IPR023865">
    <property type="entry name" value="Aliphatic_acid_kinase_CS"/>
</dbReference>
<keyword evidence="6" id="KW-0460">Magnesium</keyword>
<comment type="pathway">
    <text evidence="6">Metabolic intermediate biosynthesis; acetyl-CoA biosynthesis; acetyl-CoA from acetate: step 1/2.</text>
</comment>
<feature type="binding site" evidence="6">
    <location>
        <position position="362"/>
    </location>
    <ligand>
        <name>Mg(2+)</name>
        <dbReference type="ChEBI" id="CHEBI:18420"/>
    </ligand>
</feature>
<feature type="site" description="Transition state stabilizer" evidence="6">
    <location>
        <position position="219"/>
    </location>
</feature>
<dbReference type="EC" id="2.7.2.1" evidence="6"/>
<evidence type="ECO:0000313" key="8">
    <source>
        <dbReference type="EMBL" id="KAA1426657.1"/>
    </source>
</evidence>
<dbReference type="CDD" id="cd24010">
    <property type="entry name" value="ASKHA_NBD_AcK_PK"/>
    <property type="match status" value="1"/>
</dbReference>
<dbReference type="PANTHER" id="PTHR21060:SF15">
    <property type="entry name" value="ACETATE KINASE-RELATED"/>
    <property type="match status" value="1"/>
</dbReference>
<dbReference type="PROSITE" id="PS01145">
    <property type="entry name" value="RIBOSOMAL_L34E"/>
    <property type="match status" value="1"/>
</dbReference>
<keyword evidence="2 6" id="KW-0808">Transferase</keyword>
<dbReference type="InterPro" id="IPR000890">
    <property type="entry name" value="Aliphatic_acid_kin_short-chain"/>
</dbReference>
<reference evidence="8 9" key="2">
    <citation type="submission" date="2019-09" db="EMBL/GenBank/DDBJ databases">
        <authorList>
            <person name="Jin C."/>
        </authorList>
    </citation>
    <scope>NUCLEOTIDE SEQUENCE [LARGE SCALE GENOMIC DNA]</scope>
    <source>
        <strain evidence="8 9">BN140041</strain>
    </source>
</reference>
<dbReference type="GO" id="GO:0005524">
    <property type="term" value="F:ATP binding"/>
    <property type="evidence" value="ECO:0007669"/>
    <property type="project" value="UniProtKB-KW"/>
</dbReference>
<organism evidence="8 9">
    <name type="scientific">Nocardioides antri</name>
    <dbReference type="NCBI Taxonomy" id="2607659"/>
    <lineage>
        <taxon>Bacteria</taxon>
        <taxon>Bacillati</taxon>
        <taxon>Actinomycetota</taxon>
        <taxon>Actinomycetes</taxon>
        <taxon>Propionibacteriales</taxon>
        <taxon>Nocardioidaceae</taxon>
        <taxon>Nocardioides</taxon>
    </lineage>
</organism>
<comment type="catalytic activity">
    <reaction evidence="6">
        <text>acetate + ATP = acetyl phosphate + ADP</text>
        <dbReference type="Rhea" id="RHEA:11352"/>
        <dbReference type="ChEBI" id="CHEBI:22191"/>
        <dbReference type="ChEBI" id="CHEBI:30089"/>
        <dbReference type="ChEBI" id="CHEBI:30616"/>
        <dbReference type="ChEBI" id="CHEBI:456216"/>
        <dbReference type="EC" id="2.7.2.1"/>
    </reaction>
</comment>
<keyword evidence="6" id="KW-0479">Metal-binding</keyword>
<dbReference type="Proteomes" id="UP000324351">
    <property type="component" value="Unassembled WGS sequence"/>
</dbReference>
<feature type="binding site" evidence="6">
    <location>
        <begin position="308"/>
        <end position="312"/>
    </location>
    <ligand>
        <name>ATP</name>
        <dbReference type="ChEBI" id="CHEBI:30616"/>
    </ligand>
</feature>
<dbReference type="PRINTS" id="PR00471">
    <property type="entry name" value="ACETATEKNASE"/>
</dbReference>
<feature type="site" description="Transition state stabilizer" evidence="6">
    <location>
        <position position="158"/>
    </location>
</feature>
<dbReference type="RefSeq" id="WP_149750912.1">
    <property type="nucleotide sequence ID" value="NZ_VUJW01000007.1"/>
</dbReference>
<dbReference type="GO" id="GO:0006085">
    <property type="term" value="P:acetyl-CoA biosynthetic process"/>
    <property type="evidence" value="ECO:0007669"/>
    <property type="project" value="UniProtKB-UniRule"/>
</dbReference>
<dbReference type="GO" id="GO:0005737">
    <property type="term" value="C:cytoplasm"/>
    <property type="evidence" value="ECO:0007669"/>
    <property type="project" value="UniProtKB-SubCell"/>
</dbReference>
<evidence type="ECO:0000256" key="2">
    <source>
        <dbReference type="ARBA" id="ARBA00022679"/>
    </source>
</evidence>
<feature type="binding site" evidence="6">
    <location>
        <position position="18"/>
    </location>
    <ligand>
        <name>ATP</name>
        <dbReference type="ChEBI" id="CHEBI:30616"/>
    </ligand>
</feature>